<organism evidence="2 3">
    <name type="scientific">Phaeosphaeria nodorum (strain SN15 / ATCC MYA-4574 / FGSC 10173)</name>
    <name type="common">Glume blotch fungus</name>
    <name type="synonym">Parastagonospora nodorum</name>
    <dbReference type="NCBI Taxonomy" id="321614"/>
    <lineage>
        <taxon>Eukaryota</taxon>
        <taxon>Fungi</taxon>
        <taxon>Dikarya</taxon>
        <taxon>Ascomycota</taxon>
        <taxon>Pezizomycotina</taxon>
        <taxon>Dothideomycetes</taxon>
        <taxon>Pleosporomycetidae</taxon>
        <taxon>Pleosporales</taxon>
        <taxon>Pleosporineae</taxon>
        <taxon>Phaeosphaeriaceae</taxon>
        <taxon>Parastagonospora</taxon>
    </lineage>
</organism>
<evidence type="ECO:0000256" key="1">
    <source>
        <dbReference type="SAM" id="SignalP"/>
    </source>
</evidence>
<sequence>MGLAELVLSLFQVDGGALAAVVWSEMKACSKSPLDTLVAPNQALLTNATNLQWAAYMQGNGRQSLQVGK</sequence>
<evidence type="ECO:0000313" key="3">
    <source>
        <dbReference type="Proteomes" id="UP000001055"/>
    </source>
</evidence>
<evidence type="ECO:0000313" key="2">
    <source>
        <dbReference type="EMBL" id="EAT76736.1"/>
    </source>
</evidence>
<dbReference type="InParanoid" id="Q0TX89"/>
<protein>
    <submittedName>
        <fullName evidence="2">Uncharacterized protein</fullName>
    </submittedName>
</protein>
<dbReference type="AlphaFoldDB" id="Q0TX89"/>
<keyword evidence="1" id="KW-0732">Signal</keyword>
<gene>
    <name evidence="2" type="ORF">SNOG_15898</name>
</gene>
<feature type="signal peptide" evidence="1">
    <location>
        <begin position="1"/>
        <end position="19"/>
    </location>
</feature>
<dbReference type="KEGG" id="pno:SNOG_15898"/>
<dbReference type="EMBL" id="CH445365">
    <property type="protein sequence ID" value="EAT76736.1"/>
    <property type="molecule type" value="Genomic_DNA"/>
</dbReference>
<dbReference type="RefSeq" id="XP_001806032.1">
    <property type="nucleotide sequence ID" value="XM_001805980.1"/>
</dbReference>
<dbReference type="GeneID" id="5982962"/>
<reference evidence="3" key="1">
    <citation type="journal article" date="2007" name="Plant Cell">
        <title>Dothideomycete-plant interactions illuminated by genome sequencing and EST analysis of the wheat pathogen Stagonospora nodorum.</title>
        <authorList>
            <person name="Hane J.K."/>
            <person name="Lowe R.G."/>
            <person name="Solomon P.S."/>
            <person name="Tan K.C."/>
            <person name="Schoch C.L."/>
            <person name="Spatafora J.W."/>
            <person name="Crous P.W."/>
            <person name="Kodira C."/>
            <person name="Birren B.W."/>
            <person name="Galagan J.E."/>
            <person name="Torriani S.F."/>
            <person name="McDonald B.A."/>
            <person name="Oliver R.P."/>
        </authorList>
    </citation>
    <scope>NUCLEOTIDE SEQUENCE [LARGE SCALE GENOMIC DNA]</scope>
    <source>
        <strain evidence="3">SN15 / ATCC MYA-4574 / FGSC 10173</strain>
    </source>
</reference>
<feature type="chain" id="PRO_5004177136" evidence="1">
    <location>
        <begin position="20"/>
        <end position="69"/>
    </location>
</feature>
<name>Q0TX89_PHANO</name>
<proteinExistence type="predicted"/>
<dbReference type="Proteomes" id="UP000001055">
    <property type="component" value="Unassembled WGS sequence"/>
</dbReference>
<accession>Q0TX89</accession>